<keyword evidence="4" id="KW-1185">Reference proteome</keyword>
<feature type="transmembrane region" description="Helical" evidence="1">
    <location>
        <begin position="6"/>
        <end position="28"/>
    </location>
</feature>
<dbReference type="RefSeq" id="YP_009345126.1">
    <property type="nucleotide sequence ID" value="NC_033759.1"/>
</dbReference>
<evidence type="ECO:0000256" key="1">
    <source>
        <dbReference type="SAM" id="Phobius"/>
    </source>
</evidence>
<evidence type="ECO:0000313" key="2">
    <source>
        <dbReference type="EMBL" id="APG79248.1"/>
    </source>
</evidence>
<keyword evidence="1" id="KW-0812">Transmembrane</keyword>
<dbReference type="EMBL" id="KX884759">
    <property type="protein sequence ID" value="APG79248.1"/>
    <property type="molecule type" value="Genomic_RNA"/>
</dbReference>
<keyword evidence="1" id="KW-1133">Transmembrane helix</keyword>
<sequence length="891" mass="101830">MKIEILLWILFMVVQDVDASLWTFLGLDDAFSFITKPIEYGLYCCCALIVIFFLAHIFIMCKTNSDKHLERLTNLKTSIKERKWKQILTLGLLSSQVPASQAQIVMFDRMRVPVYSELVNYTINVVSSDVLNHASMLFDAIQKYNVSDANSHFAGIKLDNPCLNPLMFATLENVGSNLILATGMLSYNLIDHTGDKLRTENGVIFGAAGNTGISALTLNGISKHLSCHANDSMGRIFFNNMKSKINPRNFELMMSLNNKIDRLCFTNEPKIIEFMKTTIKMFCTTPNVTVEFSDGSVILDYNTIIYDLIVHQMEFQESLSECKSYDCFVGFQSLYLNYKELSDKTSLPSRSKRSVRDIAEAICRIIKIGQSEKSINECIMDGGVTADILKNSLTRLEDSLNVRFQETVKEMTNLQDQISEIKISLMKWSHQVDLALTGTQRSLQILEQNMMIYREMDLIRSQINNHIVGLMSRTRFWYKELQNRLFLPIWSHSCVFKRDCTQLNDFLSSHVLYWKQLMHHNFDPRIKMISHDSTILSFLSPKSITYKTLNLPYLPKIDIRRHCAPNSEGIFKCEKCFNQPFTMLTINFNGTNHYESKVHPRTMMTYNLTWTSPCYSDHGNSDVYVTVAQNCYQIFDTSLTRVEHSHCTSPGITHLPVHNIHTDMQFPKFSAHIIKIANLSESMNMYDDYFNSSHFNFSSEVHIKSYISAITAEHASSLDAIRSIKAPMKQTTDAVSVVSVIFFITNMLLTSLVACFVYYKFKKLEPKKPSELEQIISEVDNKDDDLVSGLTNKILHQPKSSKIINRTSNYDVTASAPEEIEMVQLYPSLPMECAMKVHLSDGKEKTFYRSSFKHFVFEGHQVTILPESPGGKVITVTDVVDVDWIVPDQGN</sequence>
<dbReference type="EMBL" id="KX884841">
    <property type="protein sequence ID" value="APG79330.1"/>
    <property type="molecule type" value="Genomic_RNA"/>
</dbReference>
<keyword evidence="1" id="KW-0472">Membrane</keyword>
<dbReference type="GeneID" id="30999712"/>
<accession>A0A1L3KPM9</accession>
<proteinExistence type="predicted"/>
<dbReference type="KEGG" id="vg:30999712"/>
<reference evidence="3" key="1">
    <citation type="journal article" date="2016" name="Nature">
        <title>Redefining the invertebrate RNA virosphere.</title>
        <authorList>
            <person name="Shi M."/>
            <person name="Lin X.D."/>
            <person name="Tian J.H."/>
            <person name="Chen L.J."/>
            <person name="Chen X."/>
            <person name="Li C.X."/>
            <person name="Qin X.C."/>
            <person name="Li J."/>
            <person name="Cao J.P."/>
            <person name="Eden J.S."/>
            <person name="Buchmann J."/>
            <person name="Wang W."/>
            <person name="Xu J."/>
            <person name="Holmes E.C."/>
            <person name="Zhang Y.Z."/>
        </authorList>
    </citation>
    <scope>NUCLEOTIDE SEQUENCE</scope>
    <source>
        <strain evidence="2">GCM10499</strain>
        <strain evidence="3">WGML140132</strain>
    </source>
</reference>
<feature type="transmembrane region" description="Helical" evidence="1">
    <location>
        <begin position="734"/>
        <end position="759"/>
    </location>
</feature>
<dbReference type="Proteomes" id="UP000204399">
    <property type="component" value="Genome"/>
</dbReference>
<protein>
    <submittedName>
        <fullName evidence="3">Putative glycoprotein</fullName>
    </submittedName>
</protein>
<evidence type="ECO:0000313" key="4">
    <source>
        <dbReference type="Proteomes" id="UP000204399"/>
    </source>
</evidence>
<name>A0A1L3KPM9_9VIRU</name>
<evidence type="ECO:0000313" key="3">
    <source>
        <dbReference type="EMBL" id="APG79330.1"/>
    </source>
</evidence>
<organism evidence="3">
    <name type="scientific">Hubei myriapoda virus 5</name>
    <dbReference type="NCBI Taxonomy" id="1922934"/>
    <lineage>
        <taxon>Viruses</taxon>
        <taxon>Riboviria</taxon>
        <taxon>Orthornavirae</taxon>
        <taxon>Negarnaviricota</taxon>
        <taxon>Polyploviricotina</taxon>
        <taxon>Bunyaviricetes</taxon>
        <taxon>Hareavirales</taxon>
        <taxon>Mypoviridae</taxon>
        <taxon>Hubavirus</taxon>
        <taxon>Hubavirus myriapedis</taxon>
    </lineage>
</organism>
<feature type="transmembrane region" description="Helical" evidence="1">
    <location>
        <begin position="40"/>
        <end position="59"/>
    </location>
</feature>